<evidence type="ECO:0000256" key="1">
    <source>
        <dbReference type="SAM" id="MobiDB-lite"/>
    </source>
</evidence>
<name>B7P6E8_IXOSC</name>
<reference evidence="3" key="2">
    <citation type="submission" date="2020-05" db="UniProtKB">
        <authorList>
            <consortium name="EnsemblMetazoa"/>
        </authorList>
    </citation>
    <scope>IDENTIFICATION</scope>
    <source>
        <strain evidence="3">wikel</strain>
    </source>
</reference>
<dbReference type="EMBL" id="DS644969">
    <property type="protein sequence ID" value="EEC02170.1"/>
    <property type="molecule type" value="Genomic_DNA"/>
</dbReference>
<dbReference type="VEuPathDB" id="VectorBase:ISCI001062"/>
<dbReference type="InParanoid" id="B7P6E8"/>
<dbReference type="VEuPathDB" id="VectorBase:ISCW001062"/>
<reference evidence="2 4" key="1">
    <citation type="submission" date="2008-03" db="EMBL/GenBank/DDBJ databases">
        <title>Annotation of Ixodes scapularis.</title>
        <authorList>
            <consortium name="Ixodes scapularis Genome Project Consortium"/>
            <person name="Caler E."/>
            <person name="Hannick L.I."/>
            <person name="Bidwell S."/>
            <person name="Joardar V."/>
            <person name="Thiagarajan M."/>
            <person name="Amedeo P."/>
            <person name="Galinsky K.J."/>
            <person name="Schobel S."/>
            <person name="Inman J."/>
            <person name="Hostetler J."/>
            <person name="Miller J."/>
            <person name="Hammond M."/>
            <person name="Megy K."/>
            <person name="Lawson D."/>
            <person name="Kodira C."/>
            <person name="Sutton G."/>
            <person name="Meyer J."/>
            <person name="Hill C.A."/>
            <person name="Birren B."/>
            <person name="Nene V."/>
            <person name="Collins F."/>
            <person name="Alarcon-Chaidez F."/>
            <person name="Wikel S."/>
            <person name="Strausberg R."/>
        </authorList>
    </citation>
    <scope>NUCLEOTIDE SEQUENCE [LARGE SCALE GENOMIC DNA]</scope>
    <source>
        <strain evidence="4">Wikel</strain>
        <strain evidence="2">Wikel colony</strain>
    </source>
</reference>
<dbReference type="EMBL" id="ABJB010675698">
    <property type="status" value="NOT_ANNOTATED_CDS"/>
    <property type="molecule type" value="Genomic_DNA"/>
</dbReference>
<dbReference type="EMBL" id="ABJB010487536">
    <property type="status" value="NOT_ANNOTATED_CDS"/>
    <property type="molecule type" value="Genomic_DNA"/>
</dbReference>
<dbReference type="HOGENOM" id="CLU_1961998_0_0_1"/>
<dbReference type="EMBL" id="ABJB010508287">
    <property type="status" value="NOT_ANNOTATED_CDS"/>
    <property type="molecule type" value="Genomic_DNA"/>
</dbReference>
<dbReference type="Proteomes" id="UP000001555">
    <property type="component" value="Unassembled WGS sequence"/>
</dbReference>
<feature type="compositionally biased region" description="Acidic residues" evidence="1">
    <location>
        <begin position="29"/>
        <end position="44"/>
    </location>
</feature>
<evidence type="ECO:0000313" key="2">
    <source>
        <dbReference type="EMBL" id="EEC02170.1"/>
    </source>
</evidence>
<proteinExistence type="predicted"/>
<protein>
    <submittedName>
        <fullName evidence="2 3">Uncharacterized protein</fullName>
    </submittedName>
</protein>
<keyword evidence="4" id="KW-1185">Reference proteome</keyword>
<accession>B7P6E8</accession>
<organism>
    <name type="scientific">Ixodes scapularis</name>
    <name type="common">Black-legged tick</name>
    <name type="synonym">Deer tick</name>
    <dbReference type="NCBI Taxonomy" id="6945"/>
    <lineage>
        <taxon>Eukaryota</taxon>
        <taxon>Metazoa</taxon>
        <taxon>Ecdysozoa</taxon>
        <taxon>Arthropoda</taxon>
        <taxon>Chelicerata</taxon>
        <taxon>Arachnida</taxon>
        <taxon>Acari</taxon>
        <taxon>Parasitiformes</taxon>
        <taxon>Ixodida</taxon>
        <taxon>Ixodoidea</taxon>
        <taxon>Ixodidae</taxon>
        <taxon>Ixodinae</taxon>
        <taxon>Ixodes</taxon>
    </lineage>
</organism>
<evidence type="ECO:0000313" key="3">
    <source>
        <dbReference type="EnsemblMetazoa" id="ISCW001062-PA"/>
    </source>
</evidence>
<dbReference type="AlphaFoldDB" id="B7P6E8"/>
<gene>
    <name evidence="2" type="ORF">IscW_ISCW001062</name>
</gene>
<sequence>MEVNEAELVLEGLEQDAQPTTQPQGNPAGDDDPAQVSVADDEDASAPGVPEQGFDILSLGAVSPAAYPPTSEKGRPGGVMNESTDSPKRDFEDTPLSPSMAFNANPWLGMEKNKRGRSKASGRQHFDP</sequence>
<dbReference type="PaxDb" id="6945-B7P6E8"/>
<evidence type="ECO:0000313" key="4">
    <source>
        <dbReference type="Proteomes" id="UP000001555"/>
    </source>
</evidence>
<feature type="region of interest" description="Disordered" evidence="1">
    <location>
        <begin position="1"/>
        <end position="128"/>
    </location>
</feature>
<dbReference type="EnsemblMetazoa" id="ISCW001062-RA">
    <property type="protein sequence ID" value="ISCW001062-PA"/>
    <property type="gene ID" value="ISCW001062"/>
</dbReference>